<organism evidence="1 2">
    <name type="scientific">Giardia intestinalis (strain P15)</name>
    <name type="common">Giardia lamblia</name>
    <dbReference type="NCBI Taxonomy" id="658858"/>
    <lineage>
        <taxon>Eukaryota</taxon>
        <taxon>Metamonada</taxon>
        <taxon>Diplomonadida</taxon>
        <taxon>Hexamitidae</taxon>
        <taxon>Giardiinae</taxon>
        <taxon>Giardia</taxon>
    </lineage>
</organism>
<reference evidence="1 2" key="1">
    <citation type="journal article" date="2010" name="BMC Genomics">
        <title>Genome analysis and comparative genomics of a Giardia intestinalis assemblage E isolate.</title>
        <authorList>
            <person name="Jerlstrom-Hultqvist J."/>
            <person name="Franzen O."/>
            <person name="Ankarklev J."/>
            <person name="Xu F."/>
            <person name="Nohynkova E."/>
            <person name="Andersson J.O."/>
            <person name="Svard S.G."/>
            <person name="Andersson B."/>
        </authorList>
    </citation>
    <scope>NUCLEOTIDE SEQUENCE [LARGE SCALE GENOMIC DNA]</scope>
    <source>
        <strain evidence="1 2">P15</strain>
    </source>
</reference>
<evidence type="ECO:0000313" key="2">
    <source>
        <dbReference type="Proteomes" id="UP000008974"/>
    </source>
</evidence>
<protein>
    <submittedName>
        <fullName evidence="1">Uncharacterized protein</fullName>
    </submittedName>
</protein>
<dbReference type="EMBL" id="ACVC01000189">
    <property type="protein sequence ID" value="EFO62204.1"/>
    <property type="molecule type" value="Genomic_DNA"/>
</dbReference>
<sequence>MSQSPAAAFLSSRVPKELNPESTPVEMLDLLISLQLREEDRILALVYATDLIDTCLQSTPPPSALPDITPLLSLAECLFSEGYHRLIQSFYSVLVRLVRSQLINDVASDIILRIATILSMLVNKLSSNECLYLLSFYLDSSDKAIFSLGVQIVEKSRKVEQVILTPASAFDLELASMLSAGSFIHQVNLAPYFSVACKFSSIFMHIDKLSLCYGMYERCLKTAYTSVLNKLDLSQQSSTHGTSAENHAICVLTVLFPYLFSSTISIIQLEFLSDIFAIASQHAQSDNIYNILVDIVAELRGLASLYEEGSFLKRVEVLKKANLAFSQLPFEPLLFATYMRTSCNTESGIFHPILMRLAICIYKMEILLCKRNTSVKYNAIIQTSLTKHINGKPISECKGLLEAARAPDASQELRLYVNLRETQKTPLRKT</sequence>
<dbReference type="AlphaFoldDB" id="E1F5P6"/>
<dbReference type="VEuPathDB" id="GiardiaDB:GLP15_4633"/>
<gene>
    <name evidence="1" type="ORF">GLP15_4633</name>
</gene>
<name>E1F5P6_GIAIA</name>
<accession>E1F5P6</accession>
<proteinExistence type="predicted"/>
<evidence type="ECO:0000313" key="1">
    <source>
        <dbReference type="EMBL" id="EFO62204.1"/>
    </source>
</evidence>
<dbReference type="OMA" id="MEILLCK"/>
<dbReference type="OrthoDB" id="10254000at2759"/>
<comment type="caution">
    <text evidence="1">The sequence shown here is derived from an EMBL/GenBank/DDBJ whole genome shotgun (WGS) entry which is preliminary data.</text>
</comment>
<dbReference type="Proteomes" id="UP000008974">
    <property type="component" value="Unassembled WGS sequence"/>
</dbReference>